<keyword evidence="1" id="KW-0472">Membrane</keyword>
<evidence type="ECO:0000313" key="2">
    <source>
        <dbReference type="EMBL" id="TFK40980.1"/>
    </source>
</evidence>
<dbReference type="EMBL" id="ML213595">
    <property type="protein sequence ID" value="TFK40980.1"/>
    <property type="molecule type" value="Genomic_DNA"/>
</dbReference>
<feature type="transmembrane region" description="Helical" evidence="1">
    <location>
        <begin position="475"/>
        <end position="493"/>
    </location>
</feature>
<feature type="transmembrane region" description="Helical" evidence="1">
    <location>
        <begin position="288"/>
        <end position="309"/>
    </location>
</feature>
<feature type="transmembrane region" description="Helical" evidence="1">
    <location>
        <begin position="240"/>
        <end position="268"/>
    </location>
</feature>
<feature type="transmembrane region" description="Helical" evidence="1">
    <location>
        <begin position="445"/>
        <end position="463"/>
    </location>
</feature>
<sequence length="502" mass="57633">MVHSLPTFRPTEDTPLLRRDITRQDNRPLIFDAMTRLSDLNVDAIQEQDILPVDLSTADTAVDLSFHLVVLLHLRRQKLHAKPTKHNVYLDWTQRKAQNKDASVLEERICQMWARYLDEYHLVHELNTIIWTPFPVDEQKKVELRVIDFLKDGEAPSDIISHPLIVSIFSNAWRNGNATSSLRPEWVQKYDGNCTPRAVHFVELLSMFLYLALLAHYILQPPKRPHINLHTLEEIGFRESLLVLYALSFLLRPLSVFSAGPLLVLLAFVTCLPYAPYPGDSAFTCLLWALPLHIFQIHLPYTPSVLFLFSPERILPFVIFLFRLLLDLTPAFAFFIPGFTLCSFLLSYSLGDTPLLIFTGIRNLSDFQSNPNAAPMETRTTLFIILLVILLFFSISVFLLATSPIHGEKTSGWDRYSLSIGQSGRQTFFCAVDAYSALYMFPAPFNVLSFFAIRIPLFMAQLFSLDIYNIRRGEIFLWRATVGPVMLFMNIVARSAMSFRRR</sequence>
<feature type="transmembrane region" description="Helical" evidence="1">
    <location>
        <begin position="381"/>
        <end position="401"/>
    </location>
</feature>
<reference evidence="2 3" key="1">
    <citation type="journal article" date="2019" name="Nat. Ecol. Evol.">
        <title>Megaphylogeny resolves global patterns of mushroom evolution.</title>
        <authorList>
            <person name="Varga T."/>
            <person name="Krizsan K."/>
            <person name="Foldi C."/>
            <person name="Dima B."/>
            <person name="Sanchez-Garcia M."/>
            <person name="Sanchez-Ramirez S."/>
            <person name="Szollosi G.J."/>
            <person name="Szarkandi J.G."/>
            <person name="Papp V."/>
            <person name="Albert L."/>
            <person name="Andreopoulos W."/>
            <person name="Angelini C."/>
            <person name="Antonin V."/>
            <person name="Barry K.W."/>
            <person name="Bougher N.L."/>
            <person name="Buchanan P."/>
            <person name="Buyck B."/>
            <person name="Bense V."/>
            <person name="Catcheside P."/>
            <person name="Chovatia M."/>
            <person name="Cooper J."/>
            <person name="Damon W."/>
            <person name="Desjardin D."/>
            <person name="Finy P."/>
            <person name="Geml J."/>
            <person name="Haridas S."/>
            <person name="Hughes K."/>
            <person name="Justo A."/>
            <person name="Karasinski D."/>
            <person name="Kautmanova I."/>
            <person name="Kiss B."/>
            <person name="Kocsube S."/>
            <person name="Kotiranta H."/>
            <person name="LaButti K.M."/>
            <person name="Lechner B.E."/>
            <person name="Liimatainen K."/>
            <person name="Lipzen A."/>
            <person name="Lukacs Z."/>
            <person name="Mihaltcheva S."/>
            <person name="Morgado L.N."/>
            <person name="Niskanen T."/>
            <person name="Noordeloos M.E."/>
            <person name="Ohm R.A."/>
            <person name="Ortiz-Santana B."/>
            <person name="Ovrebo C."/>
            <person name="Racz N."/>
            <person name="Riley R."/>
            <person name="Savchenko A."/>
            <person name="Shiryaev A."/>
            <person name="Soop K."/>
            <person name="Spirin V."/>
            <person name="Szebenyi C."/>
            <person name="Tomsovsky M."/>
            <person name="Tulloss R.E."/>
            <person name="Uehling J."/>
            <person name="Grigoriev I.V."/>
            <person name="Vagvolgyi C."/>
            <person name="Papp T."/>
            <person name="Martin F.M."/>
            <person name="Miettinen O."/>
            <person name="Hibbett D.S."/>
            <person name="Nagy L.G."/>
        </authorList>
    </citation>
    <scope>NUCLEOTIDE SEQUENCE [LARGE SCALE GENOMIC DNA]</scope>
    <source>
        <strain evidence="2 3">CBS 166.37</strain>
    </source>
</reference>
<proteinExistence type="predicted"/>
<dbReference type="Proteomes" id="UP000308652">
    <property type="component" value="Unassembled WGS sequence"/>
</dbReference>
<keyword evidence="1" id="KW-0812">Transmembrane</keyword>
<dbReference type="AlphaFoldDB" id="A0A5C3M6K8"/>
<name>A0A5C3M6K8_9AGAR</name>
<keyword evidence="1" id="KW-1133">Transmembrane helix</keyword>
<accession>A0A5C3M6K8</accession>
<protein>
    <submittedName>
        <fullName evidence="2">Uncharacterized protein</fullName>
    </submittedName>
</protein>
<dbReference type="OrthoDB" id="3941538at2759"/>
<keyword evidence="3" id="KW-1185">Reference proteome</keyword>
<feature type="transmembrane region" description="Helical" evidence="1">
    <location>
        <begin position="321"/>
        <end position="346"/>
    </location>
</feature>
<evidence type="ECO:0000256" key="1">
    <source>
        <dbReference type="SAM" id="Phobius"/>
    </source>
</evidence>
<feature type="transmembrane region" description="Helical" evidence="1">
    <location>
        <begin position="198"/>
        <end position="219"/>
    </location>
</feature>
<organism evidence="2 3">
    <name type="scientific">Crucibulum laeve</name>
    <dbReference type="NCBI Taxonomy" id="68775"/>
    <lineage>
        <taxon>Eukaryota</taxon>
        <taxon>Fungi</taxon>
        <taxon>Dikarya</taxon>
        <taxon>Basidiomycota</taxon>
        <taxon>Agaricomycotina</taxon>
        <taxon>Agaricomycetes</taxon>
        <taxon>Agaricomycetidae</taxon>
        <taxon>Agaricales</taxon>
        <taxon>Agaricineae</taxon>
        <taxon>Nidulariaceae</taxon>
        <taxon>Crucibulum</taxon>
    </lineage>
</organism>
<evidence type="ECO:0000313" key="3">
    <source>
        <dbReference type="Proteomes" id="UP000308652"/>
    </source>
</evidence>
<gene>
    <name evidence="2" type="ORF">BDQ12DRAFT_678687</name>
</gene>